<keyword evidence="3" id="KW-1185">Reference proteome</keyword>
<feature type="chain" id="PRO_5007860995" evidence="1">
    <location>
        <begin position="22"/>
        <end position="103"/>
    </location>
</feature>
<evidence type="ECO:0000313" key="3">
    <source>
        <dbReference type="Proteomes" id="UP000076727"/>
    </source>
</evidence>
<reference evidence="2 3" key="1">
    <citation type="journal article" date="2016" name="Mol. Biol. Evol.">
        <title>Comparative Genomics of Early-Diverging Mushroom-Forming Fungi Provides Insights into the Origins of Lignocellulose Decay Capabilities.</title>
        <authorList>
            <person name="Nagy L.G."/>
            <person name="Riley R."/>
            <person name="Tritt A."/>
            <person name="Adam C."/>
            <person name="Daum C."/>
            <person name="Floudas D."/>
            <person name="Sun H."/>
            <person name="Yadav J.S."/>
            <person name="Pangilinan J."/>
            <person name="Larsson K.H."/>
            <person name="Matsuura K."/>
            <person name="Barry K."/>
            <person name="Labutti K."/>
            <person name="Kuo R."/>
            <person name="Ohm R.A."/>
            <person name="Bhattacharya S.S."/>
            <person name="Shirouzu T."/>
            <person name="Yoshinaga Y."/>
            <person name="Martin F.M."/>
            <person name="Grigoriev I.V."/>
            <person name="Hibbett D.S."/>
        </authorList>
    </citation>
    <scope>NUCLEOTIDE SEQUENCE [LARGE SCALE GENOMIC DNA]</scope>
    <source>
        <strain evidence="2 3">L-15889</strain>
    </source>
</reference>
<protein>
    <submittedName>
        <fullName evidence="2">Uncharacterized protein</fullName>
    </submittedName>
</protein>
<accession>A0A165KKP7</accession>
<proteinExistence type="predicted"/>
<sequence>MPRLSVPFLAVGLAALRGASAVYWQQFGEQGCYGPVYGNDSITVAGESTCAGELGVSVLIEPSGDVECSFAMNDGYTCGDFAYNVDYGCYNFPGTGNSLFVQC</sequence>
<name>A0A165KKP7_9APHY</name>
<keyword evidence="1" id="KW-0732">Signal</keyword>
<organism evidence="2 3">
    <name type="scientific">Daedalea quercina L-15889</name>
    <dbReference type="NCBI Taxonomy" id="1314783"/>
    <lineage>
        <taxon>Eukaryota</taxon>
        <taxon>Fungi</taxon>
        <taxon>Dikarya</taxon>
        <taxon>Basidiomycota</taxon>
        <taxon>Agaricomycotina</taxon>
        <taxon>Agaricomycetes</taxon>
        <taxon>Polyporales</taxon>
        <taxon>Fomitopsis</taxon>
    </lineage>
</organism>
<gene>
    <name evidence="2" type="ORF">DAEQUDRAFT_770772</name>
</gene>
<feature type="signal peptide" evidence="1">
    <location>
        <begin position="1"/>
        <end position="21"/>
    </location>
</feature>
<dbReference type="AlphaFoldDB" id="A0A165KKP7"/>
<evidence type="ECO:0000313" key="2">
    <source>
        <dbReference type="EMBL" id="KZT63263.1"/>
    </source>
</evidence>
<evidence type="ECO:0000256" key="1">
    <source>
        <dbReference type="SAM" id="SignalP"/>
    </source>
</evidence>
<dbReference type="EMBL" id="KV429206">
    <property type="protein sequence ID" value="KZT63263.1"/>
    <property type="molecule type" value="Genomic_DNA"/>
</dbReference>
<dbReference type="Proteomes" id="UP000076727">
    <property type="component" value="Unassembled WGS sequence"/>
</dbReference>